<keyword evidence="1" id="KW-1015">Disulfide bond</keyword>
<dbReference type="Gene3D" id="4.10.410.20">
    <property type="match status" value="1"/>
</dbReference>
<protein>
    <recommendedName>
        <fullName evidence="2">SMB domain-containing protein</fullName>
    </recommendedName>
</protein>
<reference evidence="3" key="1">
    <citation type="journal article" date="2010" name="Science">
        <title>Plasticity of animal genome architecture unmasked by rapid evolution of a pelagic tunicate.</title>
        <authorList>
            <person name="Denoeud F."/>
            <person name="Henriet S."/>
            <person name="Mungpakdee S."/>
            <person name="Aury J.M."/>
            <person name="Da Silva C."/>
            <person name="Brinkmann H."/>
            <person name="Mikhaleva J."/>
            <person name="Olsen L.C."/>
            <person name="Jubin C."/>
            <person name="Canestro C."/>
            <person name="Bouquet J.M."/>
            <person name="Danks G."/>
            <person name="Poulain J."/>
            <person name="Campsteijn C."/>
            <person name="Adamski M."/>
            <person name="Cross I."/>
            <person name="Yadetie F."/>
            <person name="Muffato M."/>
            <person name="Louis A."/>
            <person name="Butcher S."/>
            <person name="Tsagkogeorga G."/>
            <person name="Konrad A."/>
            <person name="Singh S."/>
            <person name="Jensen M.F."/>
            <person name="Cong E.H."/>
            <person name="Eikeseth-Otteraa H."/>
            <person name="Noel B."/>
            <person name="Anthouard V."/>
            <person name="Porcel B.M."/>
            <person name="Kachouri-Lafond R."/>
            <person name="Nishino A."/>
            <person name="Ugolini M."/>
            <person name="Chourrout P."/>
            <person name="Nishida H."/>
            <person name="Aasland R."/>
            <person name="Huzurbazar S."/>
            <person name="Westhof E."/>
            <person name="Delsuc F."/>
            <person name="Lehrach H."/>
            <person name="Reinhardt R."/>
            <person name="Weissenbach J."/>
            <person name="Roy S.W."/>
            <person name="Artiguenave F."/>
            <person name="Postlethwait J.H."/>
            <person name="Manak J.R."/>
            <person name="Thompson E.M."/>
            <person name="Jaillon O."/>
            <person name="Du Pasquier L."/>
            <person name="Boudinot P."/>
            <person name="Liberles D.A."/>
            <person name="Volff J.N."/>
            <person name="Philippe H."/>
            <person name="Lenhard B."/>
            <person name="Roest Crollius H."/>
            <person name="Wincker P."/>
            <person name="Chourrout D."/>
        </authorList>
    </citation>
    <scope>NUCLEOTIDE SEQUENCE [LARGE SCALE GENOMIC DNA]</scope>
</reference>
<dbReference type="PROSITE" id="PS50092">
    <property type="entry name" value="TSP1"/>
    <property type="match status" value="1"/>
</dbReference>
<gene>
    <name evidence="3" type="ORF">GSOID_T00020184001</name>
</gene>
<dbReference type="InterPro" id="IPR000884">
    <property type="entry name" value="TSP1_rpt"/>
</dbReference>
<dbReference type="Proteomes" id="UP000011014">
    <property type="component" value="Unassembled WGS sequence"/>
</dbReference>
<dbReference type="EMBL" id="FN655591">
    <property type="protein sequence ID" value="CBY39609.1"/>
    <property type="molecule type" value="Genomic_DNA"/>
</dbReference>
<evidence type="ECO:0000313" key="3">
    <source>
        <dbReference type="EMBL" id="CBY39609.1"/>
    </source>
</evidence>
<proteinExistence type="predicted"/>
<dbReference type="PANTHER" id="PTHR20920:SF5">
    <property type="entry name" value="SMB DOMAIN-CONTAINING PROTEIN"/>
    <property type="match status" value="1"/>
</dbReference>
<dbReference type="SUPFAM" id="SSF82895">
    <property type="entry name" value="TSP-1 type 1 repeat"/>
    <property type="match status" value="1"/>
</dbReference>
<accession>E4YVX4</accession>
<dbReference type="SUPFAM" id="SSF90188">
    <property type="entry name" value="Somatomedin B domain"/>
    <property type="match status" value="1"/>
</dbReference>
<feature type="domain" description="SMB" evidence="2">
    <location>
        <begin position="69"/>
        <end position="125"/>
    </location>
</feature>
<dbReference type="InterPro" id="IPR001212">
    <property type="entry name" value="Somatomedin_B_dom"/>
</dbReference>
<evidence type="ECO:0000256" key="1">
    <source>
        <dbReference type="ARBA" id="ARBA00023157"/>
    </source>
</evidence>
<dbReference type="InterPro" id="IPR036383">
    <property type="entry name" value="TSP1_rpt_sf"/>
</dbReference>
<dbReference type="PANTHER" id="PTHR20920">
    <property type="entry name" value="RPE-SPONDIN"/>
    <property type="match status" value="1"/>
</dbReference>
<evidence type="ECO:0000259" key="2">
    <source>
        <dbReference type="PROSITE" id="PS50958"/>
    </source>
</evidence>
<dbReference type="InterPro" id="IPR039942">
    <property type="entry name" value="SBSPO"/>
</dbReference>
<dbReference type="PROSITE" id="PS00524">
    <property type="entry name" value="SMB_1"/>
    <property type="match status" value="1"/>
</dbReference>
<dbReference type="InterPro" id="IPR036024">
    <property type="entry name" value="Somatomedin_B-like_dom_sf"/>
</dbReference>
<organism evidence="3">
    <name type="scientific">Oikopleura dioica</name>
    <name type="common">Tunicate</name>
    <dbReference type="NCBI Taxonomy" id="34765"/>
    <lineage>
        <taxon>Eukaryota</taxon>
        <taxon>Metazoa</taxon>
        <taxon>Chordata</taxon>
        <taxon>Tunicata</taxon>
        <taxon>Appendicularia</taxon>
        <taxon>Copelata</taxon>
        <taxon>Oikopleuridae</taxon>
        <taxon>Oikopleura</taxon>
    </lineage>
</organism>
<name>E4YVX4_OIKDI</name>
<dbReference type="PROSITE" id="PS50958">
    <property type="entry name" value="SMB_2"/>
    <property type="match status" value="1"/>
</dbReference>
<dbReference type="AlphaFoldDB" id="E4YVX4"/>
<sequence>MKYFWHFKFFRITKTPAGKTQAAKIARLLSTSQPAASVLTTAQVLTHRLMNALSLSLACRILILKDNQKVKNCLQGCTGAVDHEQQNDPSFETVPSSRPCFCDDRCAQLGDCCHDFADTCKYPKSCATMSAWSNWSKCKLPSEKSCGKGVIIRTRQPKNDDVRCFSSGRKEQKRTCRKRCPLHKSSAASIFPAPATFRKQLEIESGDYCHLYKITRRSSSCTAQKRVYKNICVACRADIAPSSGCSGSVEASRGSWTIENFNGLPYCHGRWINFYKKGMSVKTSFDLLNIFIFFVLYFH</sequence>
<dbReference type="SMART" id="SM00209">
    <property type="entry name" value="TSP1"/>
    <property type="match status" value="1"/>
</dbReference>
<dbReference type="Pfam" id="PF01033">
    <property type="entry name" value="Somatomedin_B"/>
    <property type="match status" value="1"/>
</dbReference>